<protein>
    <submittedName>
        <fullName evidence="1">Uncharacterized protein</fullName>
    </submittedName>
</protein>
<dbReference type="AlphaFoldDB" id="A0A8J5RTT5"/>
<comment type="caution">
    <text evidence="1">The sequence shown here is derived from an EMBL/GenBank/DDBJ whole genome shotgun (WGS) entry which is preliminary data.</text>
</comment>
<gene>
    <name evidence="1" type="ORF">GUJ93_ZPchr0002g26022</name>
</gene>
<dbReference type="Proteomes" id="UP000729402">
    <property type="component" value="Unassembled WGS sequence"/>
</dbReference>
<evidence type="ECO:0000313" key="1">
    <source>
        <dbReference type="EMBL" id="KAG8060431.1"/>
    </source>
</evidence>
<accession>A0A8J5RTT5</accession>
<organism evidence="1 2">
    <name type="scientific">Zizania palustris</name>
    <name type="common">Northern wild rice</name>
    <dbReference type="NCBI Taxonomy" id="103762"/>
    <lineage>
        <taxon>Eukaryota</taxon>
        <taxon>Viridiplantae</taxon>
        <taxon>Streptophyta</taxon>
        <taxon>Embryophyta</taxon>
        <taxon>Tracheophyta</taxon>
        <taxon>Spermatophyta</taxon>
        <taxon>Magnoliopsida</taxon>
        <taxon>Liliopsida</taxon>
        <taxon>Poales</taxon>
        <taxon>Poaceae</taxon>
        <taxon>BOP clade</taxon>
        <taxon>Oryzoideae</taxon>
        <taxon>Oryzeae</taxon>
        <taxon>Zizaniinae</taxon>
        <taxon>Zizania</taxon>
    </lineage>
</organism>
<evidence type="ECO:0000313" key="2">
    <source>
        <dbReference type="Proteomes" id="UP000729402"/>
    </source>
</evidence>
<dbReference type="EMBL" id="JAAALK010000287">
    <property type="protein sequence ID" value="KAG8060431.1"/>
    <property type="molecule type" value="Genomic_DNA"/>
</dbReference>
<reference evidence="1" key="1">
    <citation type="journal article" date="2021" name="bioRxiv">
        <title>Whole Genome Assembly and Annotation of Northern Wild Rice, Zizania palustris L., Supports a Whole Genome Duplication in the Zizania Genus.</title>
        <authorList>
            <person name="Haas M."/>
            <person name="Kono T."/>
            <person name="Macchietto M."/>
            <person name="Millas R."/>
            <person name="McGilp L."/>
            <person name="Shao M."/>
            <person name="Duquette J."/>
            <person name="Hirsch C.N."/>
            <person name="Kimball J."/>
        </authorList>
    </citation>
    <scope>NUCLEOTIDE SEQUENCE</scope>
    <source>
        <tissue evidence="1">Fresh leaf tissue</tissue>
    </source>
</reference>
<name>A0A8J5RTT5_ZIZPA</name>
<sequence>MNSQSSTGSESTVDDMLKAIMQLLDAIKEMLRPLQPIQSLEERVTVLEEKVLEEEADVKQLVGRLEARSALVEEV</sequence>
<proteinExistence type="predicted"/>
<keyword evidence="2" id="KW-1185">Reference proteome</keyword>
<reference evidence="1" key="2">
    <citation type="submission" date="2021-02" db="EMBL/GenBank/DDBJ databases">
        <authorList>
            <person name="Kimball J.A."/>
            <person name="Haas M.W."/>
            <person name="Macchietto M."/>
            <person name="Kono T."/>
            <person name="Duquette J."/>
            <person name="Shao M."/>
        </authorList>
    </citation>
    <scope>NUCLEOTIDE SEQUENCE</scope>
    <source>
        <tissue evidence="1">Fresh leaf tissue</tissue>
    </source>
</reference>